<keyword evidence="3" id="KW-1185">Reference proteome</keyword>
<evidence type="ECO:0000313" key="2">
    <source>
        <dbReference type="EMBL" id="GEB35327.1"/>
    </source>
</evidence>
<gene>
    <name evidence="2" type="ORF">BPA01_49070</name>
</gene>
<dbReference type="EMBL" id="BJMH01000037">
    <property type="protein sequence ID" value="GEB35327.1"/>
    <property type="molecule type" value="Genomic_DNA"/>
</dbReference>
<organism evidence="2 3">
    <name type="scientific">Brevibacillus parabrevis</name>
    <dbReference type="NCBI Taxonomy" id="54914"/>
    <lineage>
        <taxon>Bacteria</taxon>
        <taxon>Bacillati</taxon>
        <taxon>Bacillota</taxon>
        <taxon>Bacilli</taxon>
        <taxon>Bacillales</taxon>
        <taxon>Paenibacillaceae</taxon>
        <taxon>Brevibacillus</taxon>
    </lineage>
</organism>
<comment type="caution">
    <text evidence="2">The sequence shown here is derived from an EMBL/GenBank/DDBJ whole genome shotgun (WGS) entry which is preliminary data.</text>
</comment>
<protein>
    <recommendedName>
        <fullName evidence="1">DUF4325 domain-containing protein</fullName>
    </recommendedName>
</protein>
<dbReference type="AlphaFoldDB" id="A0A4Y3PQ26"/>
<name>A0A4Y3PQ26_BREPA</name>
<reference evidence="2 3" key="1">
    <citation type="submission" date="2019-06" db="EMBL/GenBank/DDBJ databases">
        <title>Whole genome shotgun sequence of Brevibacillus parabrevis NBRC 12334.</title>
        <authorList>
            <person name="Hosoyama A."/>
            <person name="Uohara A."/>
            <person name="Ohji S."/>
            <person name="Ichikawa N."/>
        </authorList>
    </citation>
    <scope>NUCLEOTIDE SEQUENCE [LARGE SCALE GENOMIC DNA]</scope>
    <source>
        <strain evidence="2 3">NBRC 12334</strain>
    </source>
</reference>
<proteinExistence type="predicted"/>
<dbReference type="RefSeq" id="WP_122965338.1">
    <property type="nucleotide sequence ID" value="NZ_BJMH01000037.1"/>
</dbReference>
<feature type="domain" description="DUF4325" evidence="1">
    <location>
        <begin position="17"/>
        <end position="79"/>
    </location>
</feature>
<evidence type="ECO:0000259" key="1">
    <source>
        <dbReference type="Pfam" id="PF14213"/>
    </source>
</evidence>
<accession>A0A4Y3PQ26</accession>
<sequence>MVINILDHVERCYSNADGDIIFALIMPKIAAGQQVTISFSGVDSVPSSFVNSAFIALLDDFPFEHVRSHLKFTNTTKQINEMIKNRFSFEVNERKKLINV</sequence>
<dbReference type="InterPro" id="IPR025474">
    <property type="entry name" value="DUF4325"/>
</dbReference>
<dbReference type="Proteomes" id="UP000316882">
    <property type="component" value="Unassembled WGS sequence"/>
</dbReference>
<evidence type="ECO:0000313" key="3">
    <source>
        <dbReference type="Proteomes" id="UP000316882"/>
    </source>
</evidence>
<dbReference type="Pfam" id="PF14213">
    <property type="entry name" value="DUF4325"/>
    <property type="match status" value="1"/>
</dbReference>